<feature type="signal peptide" evidence="1">
    <location>
        <begin position="1"/>
        <end position="19"/>
    </location>
</feature>
<name>A0A9D1QJZ6_9STAP</name>
<sequence length="125" mass="13807">MNKYLKLFMIAVLSVTVLAACGSGSGNSANLIDTGSVTEGSWVGYNGDEVEDEEMMSSELIPYDPDTDYEINRSSYVSYFNDGEFIETKLYGEDLPLTIDSVDEADGIKVSFNQYNKDAIELVEK</sequence>
<feature type="chain" id="PRO_5038650210" description="Lipoprotein" evidence="1">
    <location>
        <begin position="20"/>
        <end position="125"/>
    </location>
</feature>
<keyword evidence="1" id="KW-0732">Signal</keyword>
<evidence type="ECO:0000313" key="2">
    <source>
        <dbReference type="EMBL" id="HIW13451.1"/>
    </source>
</evidence>
<accession>A0A9D1QJZ6</accession>
<evidence type="ECO:0008006" key="4">
    <source>
        <dbReference type="Google" id="ProtNLM"/>
    </source>
</evidence>
<comment type="caution">
    <text evidence="2">The sequence shown here is derived from an EMBL/GenBank/DDBJ whole genome shotgun (WGS) entry which is preliminary data.</text>
</comment>
<evidence type="ECO:0000256" key="1">
    <source>
        <dbReference type="SAM" id="SignalP"/>
    </source>
</evidence>
<evidence type="ECO:0000313" key="3">
    <source>
        <dbReference type="Proteomes" id="UP000823989"/>
    </source>
</evidence>
<protein>
    <recommendedName>
        <fullName evidence="4">Lipoprotein</fullName>
    </recommendedName>
</protein>
<dbReference type="EMBL" id="DXHR01000033">
    <property type="protein sequence ID" value="HIW13451.1"/>
    <property type="molecule type" value="Genomic_DNA"/>
</dbReference>
<proteinExistence type="predicted"/>
<dbReference type="Proteomes" id="UP000823989">
    <property type="component" value="Unassembled WGS sequence"/>
</dbReference>
<reference evidence="2" key="2">
    <citation type="submission" date="2021-04" db="EMBL/GenBank/DDBJ databases">
        <authorList>
            <person name="Gilroy R."/>
        </authorList>
    </citation>
    <scope>NUCLEOTIDE SEQUENCE</scope>
    <source>
        <strain evidence="2">ChiHjej13B12-752</strain>
    </source>
</reference>
<reference evidence="2" key="1">
    <citation type="journal article" date="2021" name="PeerJ">
        <title>Extensive microbial diversity within the chicken gut microbiome revealed by metagenomics and culture.</title>
        <authorList>
            <person name="Gilroy R."/>
            <person name="Ravi A."/>
            <person name="Getino M."/>
            <person name="Pursley I."/>
            <person name="Horton D.L."/>
            <person name="Alikhan N.F."/>
            <person name="Baker D."/>
            <person name="Gharbi K."/>
            <person name="Hall N."/>
            <person name="Watson M."/>
            <person name="Adriaenssens E.M."/>
            <person name="Foster-Nyarko E."/>
            <person name="Jarju S."/>
            <person name="Secka A."/>
            <person name="Antonio M."/>
            <person name="Oren A."/>
            <person name="Chaudhuri R.R."/>
            <person name="La Ragione R."/>
            <person name="Hildebrand F."/>
            <person name="Pallen M.J."/>
        </authorList>
    </citation>
    <scope>NUCLEOTIDE SEQUENCE</scope>
    <source>
        <strain evidence="2">ChiHjej13B12-752</strain>
    </source>
</reference>
<dbReference type="AlphaFoldDB" id="A0A9D1QJZ6"/>
<organism evidence="2 3">
    <name type="scientific">Candidatus Salinicoccus stercoripullorum</name>
    <dbReference type="NCBI Taxonomy" id="2838756"/>
    <lineage>
        <taxon>Bacteria</taxon>
        <taxon>Bacillati</taxon>
        <taxon>Bacillota</taxon>
        <taxon>Bacilli</taxon>
        <taxon>Bacillales</taxon>
        <taxon>Staphylococcaceae</taxon>
        <taxon>Salinicoccus</taxon>
    </lineage>
</organism>
<gene>
    <name evidence="2" type="ORF">H9891_09895</name>
</gene>
<dbReference type="PROSITE" id="PS51257">
    <property type="entry name" value="PROKAR_LIPOPROTEIN"/>
    <property type="match status" value="1"/>
</dbReference>